<accession>A0AAV5SLX6</accession>
<organism evidence="6 7">
    <name type="scientific">Pristionchus entomophagus</name>
    <dbReference type="NCBI Taxonomy" id="358040"/>
    <lineage>
        <taxon>Eukaryota</taxon>
        <taxon>Metazoa</taxon>
        <taxon>Ecdysozoa</taxon>
        <taxon>Nematoda</taxon>
        <taxon>Chromadorea</taxon>
        <taxon>Rhabditida</taxon>
        <taxon>Rhabditina</taxon>
        <taxon>Diplogasteromorpha</taxon>
        <taxon>Diplogasteroidea</taxon>
        <taxon>Neodiplogasteridae</taxon>
        <taxon>Pristionchus</taxon>
    </lineage>
</organism>
<dbReference type="Proteomes" id="UP001432027">
    <property type="component" value="Unassembled WGS sequence"/>
</dbReference>
<evidence type="ECO:0000313" key="7">
    <source>
        <dbReference type="Proteomes" id="UP001432027"/>
    </source>
</evidence>
<feature type="non-terminal residue" evidence="6">
    <location>
        <position position="1"/>
    </location>
</feature>
<keyword evidence="2" id="KW-0862">Zinc</keyword>
<name>A0AAV5SLX6_9BILA</name>
<dbReference type="InterPro" id="IPR013083">
    <property type="entry name" value="Znf_RING/FYVE/PHD"/>
</dbReference>
<dbReference type="AlphaFoldDB" id="A0AAV5SLX6"/>
<protein>
    <recommendedName>
        <fullName evidence="5">RING-type domain-containing protein</fullName>
    </recommendedName>
</protein>
<comment type="caution">
    <text evidence="6">The sequence shown here is derived from an EMBL/GenBank/DDBJ whole genome shotgun (WGS) entry which is preliminary data.</text>
</comment>
<dbReference type="Pfam" id="PF13639">
    <property type="entry name" value="zf-RING_2"/>
    <property type="match status" value="1"/>
</dbReference>
<dbReference type="SMART" id="SM00184">
    <property type="entry name" value="RING"/>
    <property type="match status" value="1"/>
</dbReference>
<reference evidence="6" key="1">
    <citation type="submission" date="2023-10" db="EMBL/GenBank/DDBJ databases">
        <title>Genome assembly of Pristionchus species.</title>
        <authorList>
            <person name="Yoshida K."/>
            <person name="Sommer R.J."/>
        </authorList>
    </citation>
    <scope>NUCLEOTIDE SEQUENCE</scope>
    <source>
        <strain evidence="6">RS0144</strain>
    </source>
</reference>
<proteinExistence type="predicted"/>
<evidence type="ECO:0000256" key="3">
    <source>
        <dbReference type="PROSITE-ProRule" id="PRU00175"/>
    </source>
</evidence>
<feature type="domain" description="RING-type" evidence="5">
    <location>
        <begin position="49"/>
        <end position="95"/>
    </location>
</feature>
<evidence type="ECO:0000256" key="2">
    <source>
        <dbReference type="ARBA" id="ARBA00022833"/>
    </source>
</evidence>
<dbReference type="SUPFAM" id="SSF57850">
    <property type="entry name" value="RING/U-box"/>
    <property type="match status" value="1"/>
</dbReference>
<keyword evidence="7" id="KW-1185">Reference proteome</keyword>
<keyword evidence="1 3" id="KW-0863">Zinc-finger</keyword>
<keyword evidence="4" id="KW-0175">Coiled coil</keyword>
<dbReference type="InterPro" id="IPR001841">
    <property type="entry name" value="Znf_RING"/>
</dbReference>
<evidence type="ECO:0000259" key="5">
    <source>
        <dbReference type="PROSITE" id="PS50089"/>
    </source>
</evidence>
<evidence type="ECO:0000313" key="6">
    <source>
        <dbReference type="EMBL" id="GMS83123.1"/>
    </source>
</evidence>
<evidence type="ECO:0000256" key="1">
    <source>
        <dbReference type="ARBA" id="ARBA00022771"/>
    </source>
</evidence>
<evidence type="ECO:0000256" key="4">
    <source>
        <dbReference type="SAM" id="Coils"/>
    </source>
</evidence>
<dbReference type="GO" id="GO:0008270">
    <property type="term" value="F:zinc ion binding"/>
    <property type="evidence" value="ECO:0007669"/>
    <property type="project" value="UniProtKB-KW"/>
</dbReference>
<dbReference type="Gene3D" id="3.30.40.10">
    <property type="entry name" value="Zinc/RING finger domain, C3HC4 (zinc finger)"/>
    <property type="match status" value="1"/>
</dbReference>
<dbReference type="PROSITE" id="PS50089">
    <property type="entry name" value="ZF_RING_2"/>
    <property type="match status" value="1"/>
</dbReference>
<dbReference type="EMBL" id="BTSX01000002">
    <property type="protein sequence ID" value="GMS83123.1"/>
    <property type="molecule type" value="Genomic_DNA"/>
</dbReference>
<keyword evidence="1 3" id="KW-0479">Metal-binding</keyword>
<feature type="coiled-coil region" evidence="4">
    <location>
        <begin position="225"/>
        <end position="252"/>
    </location>
</feature>
<sequence>KHMKDKDAVVLYWAIDRFGDESLKKCLLASDRRKMSYQDWEMKRFDDICTVCHDDLFLKRELHAHPCNHAFHRTCFLKWMETRETPKDQLCPNCRQAVLAIRNHHGSDSKFVAECLGESGRPTKNYVLRDANVLKMQTEDYINMQHKQTMETLKCVQADYMSGRKGKSSAYLEDCESEMEKLEQRMEIYNEMYCVFMEGGMQRHDSMTTAWNYRDEMTKIKTRKLKEKIENLECIRRDINTLQSELQAISNNRMITPPRTPLLLNQ</sequence>
<gene>
    <name evidence="6" type="ORF">PENTCL1PPCAC_5298</name>
</gene>